<dbReference type="AlphaFoldDB" id="A0A9D1HV47"/>
<keyword evidence="1" id="KW-0645">Protease</keyword>
<evidence type="ECO:0000313" key="5">
    <source>
        <dbReference type="Proteomes" id="UP000824088"/>
    </source>
</evidence>
<reference evidence="4" key="1">
    <citation type="submission" date="2020-10" db="EMBL/GenBank/DDBJ databases">
        <authorList>
            <person name="Gilroy R."/>
        </authorList>
    </citation>
    <scope>NUCLEOTIDE SEQUENCE</scope>
    <source>
        <strain evidence="4">1063</strain>
    </source>
</reference>
<dbReference type="InterPro" id="IPR023430">
    <property type="entry name" value="Pept_HybD-like_dom_sf"/>
</dbReference>
<keyword evidence="2" id="KW-0378">Hydrolase</keyword>
<evidence type="ECO:0000313" key="4">
    <source>
        <dbReference type="EMBL" id="HIU21895.1"/>
    </source>
</evidence>
<accession>A0A9D1HV47</accession>
<organism evidence="4 5">
    <name type="scientific">Candidatus Limadaptatus stercorigallinarum</name>
    <dbReference type="NCBI Taxonomy" id="2840845"/>
    <lineage>
        <taxon>Bacteria</taxon>
        <taxon>Bacillati</taxon>
        <taxon>Bacillota</taxon>
        <taxon>Clostridia</taxon>
        <taxon>Eubacteriales</taxon>
        <taxon>Candidatus Limadaptatus</taxon>
    </lineage>
</organism>
<dbReference type="Pfam" id="PF03418">
    <property type="entry name" value="Peptidase_A25"/>
    <property type="match status" value="1"/>
</dbReference>
<dbReference type="Gene3D" id="3.40.50.1450">
    <property type="entry name" value="HybD-like"/>
    <property type="match status" value="1"/>
</dbReference>
<evidence type="ECO:0000256" key="3">
    <source>
        <dbReference type="ARBA" id="ARBA00023145"/>
    </source>
</evidence>
<gene>
    <name evidence="4" type="ORF">IAD51_06700</name>
</gene>
<proteinExistence type="predicted"/>
<reference evidence="4" key="2">
    <citation type="journal article" date="2021" name="PeerJ">
        <title>Extensive microbial diversity within the chicken gut microbiome revealed by metagenomics and culture.</title>
        <authorList>
            <person name="Gilroy R."/>
            <person name="Ravi A."/>
            <person name="Getino M."/>
            <person name="Pursley I."/>
            <person name="Horton D.L."/>
            <person name="Alikhan N.F."/>
            <person name="Baker D."/>
            <person name="Gharbi K."/>
            <person name="Hall N."/>
            <person name="Watson M."/>
            <person name="Adriaenssens E.M."/>
            <person name="Foster-Nyarko E."/>
            <person name="Jarju S."/>
            <person name="Secka A."/>
            <person name="Antonio M."/>
            <person name="Oren A."/>
            <person name="Chaudhuri R.R."/>
            <person name="La Ragione R."/>
            <person name="Hildebrand F."/>
            <person name="Pallen M.J."/>
        </authorList>
    </citation>
    <scope>NUCLEOTIDE SEQUENCE</scope>
    <source>
        <strain evidence="4">1063</strain>
    </source>
</reference>
<dbReference type="EMBL" id="DVMN01000120">
    <property type="protein sequence ID" value="HIU21895.1"/>
    <property type="molecule type" value="Genomic_DNA"/>
</dbReference>
<evidence type="ECO:0000256" key="1">
    <source>
        <dbReference type="ARBA" id="ARBA00022670"/>
    </source>
</evidence>
<dbReference type="GO" id="GO:0008233">
    <property type="term" value="F:peptidase activity"/>
    <property type="evidence" value="ECO:0007669"/>
    <property type="project" value="UniProtKB-KW"/>
</dbReference>
<comment type="caution">
    <text evidence="4">The sequence shown here is derived from an EMBL/GenBank/DDBJ whole genome shotgun (WGS) entry which is preliminary data.</text>
</comment>
<name>A0A9D1HV47_9FIRM</name>
<protein>
    <submittedName>
        <fullName evidence="4">GPR endopeptidase</fullName>
    </submittedName>
</protein>
<keyword evidence="3" id="KW-0865">Zymogen</keyword>
<evidence type="ECO:0000256" key="2">
    <source>
        <dbReference type="ARBA" id="ARBA00022801"/>
    </source>
</evidence>
<dbReference type="GO" id="GO:0009847">
    <property type="term" value="P:spore germination"/>
    <property type="evidence" value="ECO:0007669"/>
    <property type="project" value="InterPro"/>
</dbReference>
<sequence>MTLFFQIAHTKPVKKSDFVTDMAVDALEKHSLASLAAEKELQYGIVRKVVNLREAELARRIGRERGVYVTFDCPPASMGKDRAVRALKSYIANTLVEMVGVMGRKSKVLVVGLGNDEVTADSLGCRTVRMLDVSAVSEAERPREKARLCAMTTGVEGATGIRSADTVEGVCAKIKPSCVIAVDSLATASVGRIGASFQLTTAGIAPGSGVGGDKARIDRSVLGVPVVAVGVPLVLSMRTLLRSFTEEYTAAVGCKGDEFRLREIMVEKRLGNLVVAPKEVKYYVERAAALIAGAINAAFGEHGGKTC</sequence>
<dbReference type="NCBIfam" id="TIGR01441">
    <property type="entry name" value="GPR"/>
    <property type="match status" value="1"/>
</dbReference>
<dbReference type="InterPro" id="IPR005080">
    <property type="entry name" value="Peptidase_A25"/>
</dbReference>
<dbReference type="GO" id="GO:0006508">
    <property type="term" value="P:proteolysis"/>
    <property type="evidence" value="ECO:0007669"/>
    <property type="project" value="UniProtKB-KW"/>
</dbReference>
<dbReference type="SUPFAM" id="SSF53163">
    <property type="entry name" value="HybD-like"/>
    <property type="match status" value="1"/>
</dbReference>
<dbReference type="Proteomes" id="UP000824088">
    <property type="component" value="Unassembled WGS sequence"/>
</dbReference>